<dbReference type="InterPro" id="IPR010621">
    <property type="entry name" value="DUF1214"/>
</dbReference>
<protein>
    <submittedName>
        <fullName evidence="4">DUF1254 domain-containing protein</fullName>
    </submittedName>
</protein>
<name>A0A7X8SQ88_9BACT</name>
<dbReference type="PANTHER" id="PTHR36509:SF2">
    <property type="entry name" value="BLL3101 PROTEIN"/>
    <property type="match status" value="1"/>
</dbReference>
<dbReference type="EMBL" id="JABAIL010000012">
    <property type="protein sequence ID" value="NLR94408.1"/>
    <property type="molecule type" value="Genomic_DNA"/>
</dbReference>
<keyword evidence="5" id="KW-1185">Reference proteome</keyword>
<evidence type="ECO:0000313" key="4">
    <source>
        <dbReference type="EMBL" id="NLR94408.1"/>
    </source>
</evidence>
<dbReference type="Gene3D" id="2.60.40.1610">
    <property type="entry name" value="Domain of unknown function DUF1254"/>
    <property type="match status" value="1"/>
</dbReference>
<accession>A0A7X8SQ88</accession>
<gene>
    <name evidence="4" type="ORF">HGP29_24605</name>
</gene>
<dbReference type="RefSeq" id="WP_168885119.1">
    <property type="nucleotide sequence ID" value="NZ_JABAIL010000012.1"/>
</dbReference>
<feature type="domain" description="DUF1254" evidence="3">
    <location>
        <begin position="72"/>
        <end position="202"/>
    </location>
</feature>
<reference evidence="4 5" key="1">
    <citation type="submission" date="2020-04" db="EMBL/GenBank/DDBJ databases">
        <title>Flammeovirga sp. SR4, a novel species isolated from seawater.</title>
        <authorList>
            <person name="Wang X."/>
        </authorList>
    </citation>
    <scope>NUCLEOTIDE SEQUENCE [LARGE SCALE GENOMIC DNA]</scope>
    <source>
        <strain evidence="4 5">SR4</strain>
    </source>
</reference>
<dbReference type="Gene3D" id="2.60.120.600">
    <property type="entry name" value="Domain of unknown function DUF1214, C-terminal domain"/>
    <property type="match status" value="1"/>
</dbReference>
<dbReference type="SUPFAM" id="SSF160935">
    <property type="entry name" value="VPA0735-like"/>
    <property type="match status" value="1"/>
</dbReference>
<keyword evidence="1" id="KW-0732">Signal</keyword>
<feature type="domain" description="DUF1214" evidence="2">
    <location>
        <begin position="346"/>
        <end position="453"/>
    </location>
</feature>
<evidence type="ECO:0000259" key="3">
    <source>
        <dbReference type="Pfam" id="PF06863"/>
    </source>
</evidence>
<dbReference type="PANTHER" id="PTHR36509">
    <property type="entry name" value="BLL3101 PROTEIN"/>
    <property type="match status" value="1"/>
</dbReference>
<comment type="caution">
    <text evidence="4">The sequence shown here is derived from an EMBL/GenBank/DDBJ whole genome shotgun (WGS) entry which is preliminary data.</text>
</comment>
<dbReference type="AlphaFoldDB" id="A0A7X8SQ88"/>
<evidence type="ECO:0000259" key="2">
    <source>
        <dbReference type="Pfam" id="PF06742"/>
    </source>
</evidence>
<dbReference type="InterPro" id="IPR037050">
    <property type="entry name" value="DUF1254_sf"/>
</dbReference>
<evidence type="ECO:0000313" key="5">
    <source>
        <dbReference type="Proteomes" id="UP000585050"/>
    </source>
</evidence>
<dbReference type="Pfam" id="PF06863">
    <property type="entry name" value="DUF1254"/>
    <property type="match status" value="1"/>
</dbReference>
<organism evidence="4 5">
    <name type="scientific">Flammeovirga agarivorans</name>
    <dbReference type="NCBI Taxonomy" id="2726742"/>
    <lineage>
        <taxon>Bacteria</taxon>
        <taxon>Pseudomonadati</taxon>
        <taxon>Bacteroidota</taxon>
        <taxon>Cytophagia</taxon>
        <taxon>Cytophagales</taxon>
        <taxon>Flammeovirgaceae</taxon>
        <taxon>Flammeovirga</taxon>
    </lineage>
</organism>
<proteinExistence type="predicted"/>
<dbReference type="Pfam" id="PF06742">
    <property type="entry name" value="DUF1214"/>
    <property type="match status" value="1"/>
</dbReference>
<dbReference type="Proteomes" id="UP000585050">
    <property type="component" value="Unassembled WGS sequence"/>
</dbReference>
<dbReference type="InterPro" id="IPR010679">
    <property type="entry name" value="DUF1254"/>
</dbReference>
<feature type="chain" id="PRO_5030653796" evidence="1">
    <location>
        <begin position="23"/>
        <end position="470"/>
    </location>
</feature>
<evidence type="ECO:0000256" key="1">
    <source>
        <dbReference type="SAM" id="SignalP"/>
    </source>
</evidence>
<feature type="signal peptide" evidence="1">
    <location>
        <begin position="1"/>
        <end position="22"/>
    </location>
</feature>
<dbReference type="InterPro" id="IPR037049">
    <property type="entry name" value="DUF1214_C_sf"/>
</dbReference>
<sequence>MKRSIYLSFMVFVSGLMNLANAQSNTGTEQSEKVKLLTEAYLYGYPVLTMAETFRSVTNTELPDPIKGKSPVNQAATLYPFPKAGFTAVVRPNLDTYYNMVYANLENGPLYIHLPATKRYYLIPILNAYGDVVQSLGSRTTGQDDLDIVLVGPDFNGELPKDLLVIRSNTNLNWMLGRVQVDNDKDGKSEVKNFYNEMIVRPLAERGNSKYKAPKGTYKPANEVVPMKAVDDLEITAFYNKMMELLLTNPPQEADKAFIEKLAEVGITPGGNFDITAFTSEEQKAIKAIPSNVQKLFAHLTAHPDKNLVQNGWFVVTKGLGEYGTNYALRAYVTKIGFGANTAEDAIYPNAAIDVEGNKFNGSNQYILHFDADKLPPVKGFWSITMYNKEGFLVDNTIDRYNLSNKKELQYNEDGSLDIYIQATAPEGMESNWLPSTTAGVEFELTFRMYWPSEAILNRTWVMPGVKKVN</sequence>